<feature type="transmembrane region" description="Helical" evidence="1">
    <location>
        <begin position="112"/>
        <end position="137"/>
    </location>
</feature>
<feature type="domain" description="GGDEF" evidence="2">
    <location>
        <begin position="216"/>
        <end position="340"/>
    </location>
</feature>
<dbReference type="Proteomes" id="UP001157161">
    <property type="component" value="Unassembled WGS sequence"/>
</dbReference>
<keyword evidence="1" id="KW-0812">Transmembrane</keyword>
<keyword evidence="1" id="KW-0472">Membrane</keyword>
<reference evidence="3" key="1">
    <citation type="journal article" date="2014" name="Int. J. Syst. Evol. Microbiol.">
        <title>Complete genome sequence of Corynebacterium casei LMG S-19264T (=DSM 44701T), isolated from a smear-ripened cheese.</title>
        <authorList>
            <consortium name="US DOE Joint Genome Institute (JGI-PGF)"/>
            <person name="Walter F."/>
            <person name="Albersmeier A."/>
            <person name="Kalinowski J."/>
            <person name="Ruckert C."/>
        </authorList>
    </citation>
    <scope>NUCLEOTIDE SEQUENCE</scope>
    <source>
        <strain evidence="3">NBRC 112290</strain>
    </source>
</reference>
<dbReference type="InterPro" id="IPR029787">
    <property type="entry name" value="Nucleotide_cyclase"/>
</dbReference>
<dbReference type="SUPFAM" id="SSF55073">
    <property type="entry name" value="Nucleotide cyclase"/>
    <property type="match status" value="1"/>
</dbReference>
<reference evidence="3" key="2">
    <citation type="submission" date="2023-02" db="EMBL/GenBank/DDBJ databases">
        <authorList>
            <person name="Sun Q."/>
            <person name="Mori K."/>
        </authorList>
    </citation>
    <scope>NUCLEOTIDE SEQUENCE</scope>
    <source>
        <strain evidence="3">NBRC 112290</strain>
    </source>
</reference>
<sequence length="340" mass="34366">MAAFLGMGLGSLGHLIEVESPQPAWVGVAADGAVVAAVGAVWSAVRAHSGRPPMLWLPAVTGAAVSALGPLAADVAERSRETVTGVELLHAGAGLWALAAAWAVLRGPMLRYFGGVVIALALGSLGVGLVVRLVLAFATDGEGVVAGRILAPGTAALAIALALAAAGIGGILLRSGESGAMRPSDVVFDPALGVRTHAGLAVRGAELLQSARDRGHDVVVAVVDLTEQRTLAEAFGARTVEAARSLVAAVLLDLVPRGGAVGLGGEASQQFVVLLPDHDLARAERWARDVRRAVRASRVEVDGEDLRLTVATGLAAGDGDLDALAARARVNVGAEVARGR</sequence>
<evidence type="ECO:0000313" key="4">
    <source>
        <dbReference type="Proteomes" id="UP001157161"/>
    </source>
</evidence>
<proteinExistence type="predicted"/>
<dbReference type="PROSITE" id="PS50887">
    <property type="entry name" value="GGDEF"/>
    <property type="match status" value="1"/>
</dbReference>
<accession>A0AA37XCV8</accession>
<feature type="transmembrane region" description="Helical" evidence="1">
    <location>
        <begin position="23"/>
        <end position="42"/>
    </location>
</feature>
<dbReference type="InterPro" id="IPR043128">
    <property type="entry name" value="Rev_trsase/Diguanyl_cyclase"/>
</dbReference>
<comment type="caution">
    <text evidence="3">The sequence shown here is derived from an EMBL/GenBank/DDBJ whole genome shotgun (WGS) entry which is preliminary data.</text>
</comment>
<dbReference type="RefSeq" id="WP_284249000.1">
    <property type="nucleotide sequence ID" value="NZ_BSUM01000001.1"/>
</dbReference>
<evidence type="ECO:0000259" key="2">
    <source>
        <dbReference type="PROSITE" id="PS50887"/>
    </source>
</evidence>
<feature type="transmembrane region" description="Helical" evidence="1">
    <location>
        <begin position="149"/>
        <end position="173"/>
    </location>
</feature>
<keyword evidence="1" id="KW-1133">Transmembrane helix</keyword>
<dbReference type="InterPro" id="IPR000160">
    <property type="entry name" value="GGDEF_dom"/>
</dbReference>
<organism evidence="3 4">
    <name type="scientific">Litorihabitans aurantiacus</name>
    <dbReference type="NCBI Taxonomy" id="1930061"/>
    <lineage>
        <taxon>Bacteria</taxon>
        <taxon>Bacillati</taxon>
        <taxon>Actinomycetota</taxon>
        <taxon>Actinomycetes</taxon>
        <taxon>Micrococcales</taxon>
        <taxon>Beutenbergiaceae</taxon>
        <taxon>Litorihabitans</taxon>
    </lineage>
</organism>
<evidence type="ECO:0000313" key="3">
    <source>
        <dbReference type="EMBL" id="GMA30375.1"/>
    </source>
</evidence>
<feature type="transmembrane region" description="Helical" evidence="1">
    <location>
        <begin position="88"/>
        <end position="105"/>
    </location>
</feature>
<name>A0AA37XCV8_9MICO</name>
<keyword evidence="4" id="KW-1185">Reference proteome</keyword>
<gene>
    <name evidence="3" type="ORF">GCM10025875_03670</name>
</gene>
<feature type="transmembrane region" description="Helical" evidence="1">
    <location>
        <begin position="54"/>
        <end position="73"/>
    </location>
</feature>
<evidence type="ECO:0000256" key="1">
    <source>
        <dbReference type="SAM" id="Phobius"/>
    </source>
</evidence>
<protein>
    <recommendedName>
        <fullName evidence="2">GGDEF domain-containing protein</fullName>
    </recommendedName>
</protein>
<dbReference type="AlphaFoldDB" id="A0AA37XCV8"/>
<dbReference type="EMBL" id="BSUM01000001">
    <property type="protein sequence ID" value="GMA30375.1"/>
    <property type="molecule type" value="Genomic_DNA"/>
</dbReference>
<dbReference type="Gene3D" id="3.30.70.270">
    <property type="match status" value="1"/>
</dbReference>